<name>A0A2J6R0Y2_HYAVF</name>
<dbReference type="SUPFAM" id="SSF48403">
    <property type="entry name" value="Ankyrin repeat"/>
    <property type="match status" value="1"/>
</dbReference>
<feature type="non-terminal residue" evidence="4">
    <location>
        <position position="81"/>
    </location>
</feature>
<proteinExistence type="predicted"/>
<feature type="non-terminal residue" evidence="4">
    <location>
        <position position="1"/>
    </location>
</feature>
<dbReference type="PANTHER" id="PTHR24189:SF50">
    <property type="entry name" value="ANKYRIN REPEAT AND SOCS BOX PROTEIN 2"/>
    <property type="match status" value="1"/>
</dbReference>
<dbReference type="PANTHER" id="PTHR24189">
    <property type="entry name" value="MYOTROPHIN"/>
    <property type="match status" value="1"/>
</dbReference>
<keyword evidence="2 3" id="KW-0040">ANK repeat</keyword>
<accession>A0A2J6R0Y2</accession>
<dbReference type="Gene3D" id="1.25.40.20">
    <property type="entry name" value="Ankyrin repeat-containing domain"/>
    <property type="match status" value="1"/>
</dbReference>
<dbReference type="EMBL" id="KZ613960">
    <property type="protein sequence ID" value="PMD32171.1"/>
    <property type="molecule type" value="Genomic_DNA"/>
</dbReference>
<dbReference type="InterPro" id="IPR002110">
    <property type="entry name" value="Ankyrin_rpt"/>
</dbReference>
<dbReference type="AlphaFoldDB" id="A0A2J6R0Y2"/>
<dbReference type="PROSITE" id="PS50297">
    <property type="entry name" value="ANK_REP_REGION"/>
    <property type="match status" value="2"/>
</dbReference>
<dbReference type="PRINTS" id="PR01415">
    <property type="entry name" value="ANKYRIN"/>
</dbReference>
<feature type="repeat" description="ANK" evidence="3">
    <location>
        <begin position="40"/>
        <end position="79"/>
    </location>
</feature>
<dbReference type="SMART" id="SM00248">
    <property type="entry name" value="ANK"/>
    <property type="match status" value="2"/>
</dbReference>
<sequence>LDNRDKEGKSALHWAVHFDYVEVVRELLVKGASVNVKDEKGRTPLHAAVMGEIRDDTKKKEMIVRILLKHGADAKAKDVEG</sequence>
<evidence type="ECO:0000313" key="5">
    <source>
        <dbReference type="Proteomes" id="UP000235786"/>
    </source>
</evidence>
<evidence type="ECO:0000256" key="3">
    <source>
        <dbReference type="PROSITE-ProRule" id="PRU00023"/>
    </source>
</evidence>
<dbReference type="InterPro" id="IPR036770">
    <property type="entry name" value="Ankyrin_rpt-contain_sf"/>
</dbReference>
<evidence type="ECO:0000313" key="4">
    <source>
        <dbReference type="EMBL" id="PMD32171.1"/>
    </source>
</evidence>
<dbReference type="Proteomes" id="UP000235786">
    <property type="component" value="Unassembled WGS sequence"/>
</dbReference>
<keyword evidence="1" id="KW-0677">Repeat</keyword>
<feature type="repeat" description="ANK" evidence="3">
    <location>
        <begin position="7"/>
        <end position="39"/>
    </location>
</feature>
<dbReference type="Pfam" id="PF12796">
    <property type="entry name" value="Ank_2"/>
    <property type="match status" value="1"/>
</dbReference>
<organism evidence="4 5">
    <name type="scientific">Hyaloscypha variabilis (strain UAMH 11265 / GT02V1 / F)</name>
    <name type="common">Meliniomyces variabilis</name>
    <dbReference type="NCBI Taxonomy" id="1149755"/>
    <lineage>
        <taxon>Eukaryota</taxon>
        <taxon>Fungi</taxon>
        <taxon>Dikarya</taxon>
        <taxon>Ascomycota</taxon>
        <taxon>Pezizomycotina</taxon>
        <taxon>Leotiomycetes</taxon>
        <taxon>Helotiales</taxon>
        <taxon>Hyaloscyphaceae</taxon>
        <taxon>Hyaloscypha</taxon>
        <taxon>Hyaloscypha variabilis</taxon>
    </lineage>
</organism>
<gene>
    <name evidence="4" type="ORF">L207DRAFT_381149</name>
</gene>
<protein>
    <submittedName>
        <fullName evidence="4">Ankyrin</fullName>
    </submittedName>
</protein>
<evidence type="ECO:0000256" key="1">
    <source>
        <dbReference type="ARBA" id="ARBA00022737"/>
    </source>
</evidence>
<evidence type="ECO:0000256" key="2">
    <source>
        <dbReference type="ARBA" id="ARBA00023043"/>
    </source>
</evidence>
<dbReference type="OrthoDB" id="3547123at2759"/>
<dbReference type="InterPro" id="IPR050745">
    <property type="entry name" value="Multifunctional_regulatory"/>
</dbReference>
<keyword evidence="5" id="KW-1185">Reference proteome</keyword>
<dbReference type="PROSITE" id="PS50088">
    <property type="entry name" value="ANK_REPEAT"/>
    <property type="match status" value="2"/>
</dbReference>
<reference evidence="4 5" key="1">
    <citation type="submission" date="2016-04" db="EMBL/GenBank/DDBJ databases">
        <title>A degradative enzymes factory behind the ericoid mycorrhizal symbiosis.</title>
        <authorList>
            <consortium name="DOE Joint Genome Institute"/>
            <person name="Martino E."/>
            <person name="Morin E."/>
            <person name="Grelet G."/>
            <person name="Kuo A."/>
            <person name="Kohler A."/>
            <person name="Daghino S."/>
            <person name="Barry K."/>
            <person name="Choi C."/>
            <person name="Cichocki N."/>
            <person name="Clum A."/>
            <person name="Copeland A."/>
            <person name="Hainaut M."/>
            <person name="Haridas S."/>
            <person name="Labutti K."/>
            <person name="Lindquist E."/>
            <person name="Lipzen A."/>
            <person name="Khouja H.-R."/>
            <person name="Murat C."/>
            <person name="Ohm R."/>
            <person name="Olson A."/>
            <person name="Spatafora J."/>
            <person name="Veneault-Fourrey C."/>
            <person name="Henrissat B."/>
            <person name="Grigoriev I."/>
            <person name="Martin F."/>
            <person name="Perotto S."/>
        </authorList>
    </citation>
    <scope>NUCLEOTIDE SEQUENCE [LARGE SCALE GENOMIC DNA]</scope>
    <source>
        <strain evidence="4 5">F</strain>
    </source>
</reference>